<organism evidence="1">
    <name type="scientific">Arundo donax</name>
    <name type="common">Giant reed</name>
    <name type="synonym">Donax arundinaceus</name>
    <dbReference type="NCBI Taxonomy" id="35708"/>
    <lineage>
        <taxon>Eukaryota</taxon>
        <taxon>Viridiplantae</taxon>
        <taxon>Streptophyta</taxon>
        <taxon>Embryophyta</taxon>
        <taxon>Tracheophyta</taxon>
        <taxon>Spermatophyta</taxon>
        <taxon>Magnoliopsida</taxon>
        <taxon>Liliopsida</taxon>
        <taxon>Poales</taxon>
        <taxon>Poaceae</taxon>
        <taxon>PACMAD clade</taxon>
        <taxon>Arundinoideae</taxon>
        <taxon>Arundineae</taxon>
        <taxon>Arundo</taxon>
    </lineage>
</organism>
<dbReference type="AlphaFoldDB" id="A0A0A9F7D6"/>
<accession>A0A0A9F7D6</accession>
<reference evidence="1" key="2">
    <citation type="journal article" date="2015" name="Data Brief">
        <title>Shoot transcriptome of the giant reed, Arundo donax.</title>
        <authorList>
            <person name="Barrero R.A."/>
            <person name="Guerrero F.D."/>
            <person name="Moolhuijzen P."/>
            <person name="Goolsby J.A."/>
            <person name="Tidwell J."/>
            <person name="Bellgard S.E."/>
            <person name="Bellgard M.I."/>
        </authorList>
    </citation>
    <scope>NUCLEOTIDE SEQUENCE</scope>
    <source>
        <tissue evidence="1">Shoot tissue taken approximately 20 cm above the soil surface</tissue>
    </source>
</reference>
<dbReference type="EMBL" id="GBRH01189629">
    <property type="protein sequence ID" value="JAE08267.1"/>
    <property type="molecule type" value="Transcribed_RNA"/>
</dbReference>
<proteinExistence type="predicted"/>
<name>A0A0A9F7D6_ARUDO</name>
<reference evidence="1" key="1">
    <citation type="submission" date="2014-09" db="EMBL/GenBank/DDBJ databases">
        <authorList>
            <person name="Magalhaes I.L.F."/>
            <person name="Oliveira U."/>
            <person name="Santos F.R."/>
            <person name="Vidigal T.H.D.A."/>
            <person name="Brescovit A.D."/>
            <person name="Santos A.J."/>
        </authorList>
    </citation>
    <scope>NUCLEOTIDE SEQUENCE</scope>
    <source>
        <tissue evidence="1">Shoot tissue taken approximately 20 cm above the soil surface</tissue>
    </source>
</reference>
<evidence type="ECO:0000313" key="1">
    <source>
        <dbReference type="EMBL" id="JAE08267.1"/>
    </source>
</evidence>
<protein>
    <submittedName>
        <fullName evidence="1">Uncharacterized protein</fullName>
    </submittedName>
</protein>
<sequence>MQVPIHSSYWVPWSFCNSLISLAMSLQHQPNKVYFQCS</sequence>